<reference evidence="1 2" key="1">
    <citation type="submission" date="2015-05" db="EMBL/GenBank/DDBJ databases">
        <title>A genomic and transcriptomic approach to investigate the blue pigment phenotype in Pseudomonas fluorescens.</title>
        <authorList>
            <person name="Andreani N.A."/>
            <person name="Cardazzo B."/>
        </authorList>
    </citation>
    <scope>NUCLEOTIDE SEQUENCE [LARGE SCALE GENOMIC DNA]</scope>
    <source>
        <strain evidence="1 2">Ps_22</strain>
    </source>
</reference>
<proteinExistence type="predicted"/>
<comment type="caution">
    <text evidence="1">The sequence shown here is derived from an EMBL/GenBank/DDBJ whole genome shotgun (WGS) entry which is preliminary data.</text>
</comment>
<protein>
    <submittedName>
        <fullName evidence="1">Uncharacterized protein</fullName>
    </submittedName>
</protein>
<evidence type="ECO:0000313" key="2">
    <source>
        <dbReference type="Proteomes" id="UP000061348"/>
    </source>
</evidence>
<sequence length="124" mass="13140">MARHPVTGHGFKLRRRWLGIFVQAAVTLDLAHLLTHSRTEQGVFIGKANTDAIALFDFAAPGDIARITGAGPQGRDMQINRRAGAPGTWPIAGDAAAADSMQALAGQGGRGTLDQLDSDIIRVR</sequence>
<dbReference type="EMBL" id="LCYA01000138">
    <property type="protein sequence ID" value="KWV85134.1"/>
    <property type="molecule type" value="Genomic_DNA"/>
</dbReference>
<organism evidence="1 2">
    <name type="scientific">Pseudomonas fluorescens</name>
    <dbReference type="NCBI Taxonomy" id="294"/>
    <lineage>
        <taxon>Bacteria</taxon>
        <taxon>Pseudomonadati</taxon>
        <taxon>Pseudomonadota</taxon>
        <taxon>Gammaproteobacteria</taxon>
        <taxon>Pseudomonadales</taxon>
        <taxon>Pseudomonadaceae</taxon>
        <taxon>Pseudomonas</taxon>
    </lineage>
</organism>
<evidence type="ECO:0000313" key="1">
    <source>
        <dbReference type="EMBL" id="KWV85134.1"/>
    </source>
</evidence>
<accession>A0A120G655</accession>
<name>A0A120G655_PSEFL</name>
<gene>
    <name evidence="1" type="ORF">PFLmoz3_05078</name>
</gene>
<dbReference type="AlphaFoldDB" id="A0A120G655"/>
<dbReference type="Proteomes" id="UP000061348">
    <property type="component" value="Unassembled WGS sequence"/>
</dbReference>